<name>A0A0V1BJE5_TRISP</name>
<dbReference type="EMBL" id="JYDH01000038">
    <property type="protein sequence ID" value="KRY36943.1"/>
    <property type="molecule type" value="Genomic_DNA"/>
</dbReference>
<keyword evidence="2" id="KW-1185">Reference proteome</keyword>
<dbReference type="Proteomes" id="UP000054776">
    <property type="component" value="Unassembled WGS sequence"/>
</dbReference>
<accession>A0A0V1BJE5</accession>
<comment type="caution">
    <text evidence="1">The sequence shown here is derived from an EMBL/GenBank/DDBJ whole genome shotgun (WGS) entry which is preliminary data.</text>
</comment>
<sequence length="80" mass="8877">MKVGVLIERWAGGGGELNRLARHQHKTMMDERRHQSKDAAPHQVCLLLTRPTGATSCCTTGRHYRANELALCAMYELATG</sequence>
<evidence type="ECO:0000313" key="1">
    <source>
        <dbReference type="EMBL" id="KRY36943.1"/>
    </source>
</evidence>
<proteinExistence type="predicted"/>
<dbReference type="AlphaFoldDB" id="A0A0V1BJE5"/>
<gene>
    <name evidence="1" type="ORF">T01_8877</name>
</gene>
<organism evidence="1 2">
    <name type="scientific">Trichinella spiralis</name>
    <name type="common">Trichina worm</name>
    <dbReference type="NCBI Taxonomy" id="6334"/>
    <lineage>
        <taxon>Eukaryota</taxon>
        <taxon>Metazoa</taxon>
        <taxon>Ecdysozoa</taxon>
        <taxon>Nematoda</taxon>
        <taxon>Enoplea</taxon>
        <taxon>Dorylaimia</taxon>
        <taxon>Trichinellida</taxon>
        <taxon>Trichinellidae</taxon>
        <taxon>Trichinella</taxon>
    </lineage>
</organism>
<reference evidence="1 2" key="1">
    <citation type="submission" date="2015-01" db="EMBL/GenBank/DDBJ databases">
        <title>Evolution of Trichinella species and genotypes.</title>
        <authorList>
            <person name="Korhonen P.K."/>
            <person name="Edoardo P."/>
            <person name="Giuseppe L.R."/>
            <person name="Gasser R.B."/>
        </authorList>
    </citation>
    <scope>NUCLEOTIDE SEQUENCE [LARGE SCALE GENOMIC DNA]</scope>
    <source>
        <strain evidence="1">ISS3</strain>
    </source>
</reference>
<dbReference type="InParanoid" id="A0A0V1BJE5"/>
<evidence type="ECO:0000313" key="2">
    <source>
        <dbReference type="Proteomes" id="UP000054776"/>
    </source>
</evidence>
<protein>
    <submittedName>
        <fullName evidence="1">Uncharacterized protein</fullName>
    </submittedName>
</protein>